<dbReference type="Proteomes" id="UP000011770">
    <property type="component" value="Unassembled WGS sequence"/>
</dbReference>
<accession>M3FQ23</accession>
<name>M3FQ23_9LEPT</name>
<dbReference type="EMBL" id="AHOR02000023">
    <property type="protein sequence ID" value="EMF82447.1"/>
    <property type="molecule type" value="Genomic_DNA"/>
</dbReference>
<dbReference type="AlphaFoldDB" id="M3FQ23"/>
<protein>
    <submittedName>
        <fullName evidence="1">Uncharacterized protein</fullName>
    </submittedName>
</protein>
<gene>
    <name evidence="1" type="ORF">LEP1GSC188_4752</name>
</gene>
<organism evidence="1 2">
    <name type="scientific">Leptospira weilii serovar Topaz str. LT2116</name>
    <dbReference type="NCBI Taxonomy" id="1088540"/>
    <lineage>
        <taxon>Bacteria</taxon>
        <taxon>Pseudomonadati</taxon>
        <taxon>Spirochaetota</taxon>
        <taxon>Spirochaetia</taxon>
        <taxon>Leptospirales</taxon>
        <taxon>Leptospiraceae</taxon>
        <taxon>Leptospira</taxon>
    </lineage>
</organism>
<reference evidence="1 2" key="1">
    <citation type="submission" date="2013-01" db="EMBL/GenBank/DDBJ databases">
        <authorList>
            <person name="Harkins D.M."/>
            <person name="Durkin A.S."/>
            <person name="Brinkac L.M."/>
            <person name="Haft D.H."/>
            <person name="Selengut J.D."/>
            <person name="Sanka R."/>
            <person name="DePew J."/>
            <person name="Purushe J."/>
            <person name="Tulsiani S.M."/>
            <person name="Graham G.C."/>
            <person name="Burns M.-A."/>
            <person name="Dohnt M.F."/>
            <person name="Smythe L.D."/>
            <person name="McKay D.B."/>
            <person name="Craig S.B."/>
            <person name="Vinetz J.M."/>
            <person name="Sutton G.G."/>
            <person name="Nierman W.C."/>
            <person name="Fouts D.E."/>
        </authorList>
    </citation>
    <scope>NUCLEOTIDE SEQUENCE [LARGE SCALE GENOMIC DNA]</scope>
    <source>
        <strain evidence="1 2">LT2116</strain>
    </source>
</reference>
<sequence>MIVLKKFNCSRSSRFLYNNVRLHQHLGFLTPHFVHQAA</sequence>
<evidence type="ECO:0000313" key="2">
    <source>
        <dbReference type="Proteomes" id="UP000011770"/>
    </source>
</evidence>
<evidence type="ECO:0000313" key="1">
    <source>
        <dbReference type="EMBL" id="EMF82447.1"/>
    </source>
</evidence>
<proteinExistence type="predicted"/>
<comment type="caution">
    <text evidence="1">The sequence shown here is derived from an EMBL/GenBank/DDBJ whole genome shotgun (WGS) entry which is preliminary data.</text>
</comment>